<comment type="similarity">
    <text evidence="1 3">Belongs to the short-chain dehydrogenases/reductases (SDR) family.</text>
</comment>
<dbReference type="PANTHER" id="PTHR42760:SF37">
    <property type="entry name" value="CLAVALDEHYDE DEHYDROGENASE"/>
    <property type="match status" value="1"/>
</dbReference>
<proteinExistence type="inferred from homology"/>
<dbReference type="InterPro" id="IPR002347">
    <property type="entry name" value="SDR_fam"/>
</dbReference>
<reference evidence="4 5" key="1">
    <citation type="submission" date="2016-04" db="EMBL/GenBank/DDBJ databases">
        <title>Complete Genome Sequence of Halotalea alkalilenta IHB B 13600.</title>
        <authorList>
            <person name="Swarnkar M.K."/>
            <person name="Sharma A."/>
            <person name="Kaushal K."/>
            <person name="Soni R."/>
            <person name="Rana S."/>
            <person name="Singh A.K."/>
            <person name="Gulati A."/>
        </authorList>
    </citation>
    <scope>NUCLEOTIDE SEQUENCE [LARGE SCALE GENOMIC DNA]</scope>
    <source>
        <strain evidence="4 5">IHB B 13600</strain>
    </source>
</reference>
<dbReference type="PROSITE" id="PS00061">
    <property type="entry name" value="ADH_SHORT"/>
    <property type="match status" value="1"/>
</dbReference>
<dbReference type="PANTHER" id="PTHR42760">
    <property type="entry name" value="SHORT-CHAIN DEHYDROGENASES/REDUCTASES FAMILY MEMBER"/>
    <property type="match status" value="1"/>
</dbReference>
<dbReference type="Proteomes" id="UP000077875">
    <property type="component" value="Chromosome"/>
</dbReference>
<keyword evidence="2" id="KW-0560">Oxidoreductase</keyword>
<dbReference type="AlphaFoldDB" id="A0A172YKB0"/>
<evidence type="ECO:0000256" key="1">
    <source>
        <dbReference type="ARBA" id="ARBA00006484"/>
    </source>
</evidence>
<evidence type="ECO:0000313" key="4">
    <source>
        <dbReference type="EMBL" id="ANF59425.1"/>
    </source>
</evidence>
<dbReference type="InterPro" id="IPR020904">
    <property type="entry name" value="Sc_DH/Rdtase_CS"/>
</dbReference>
<keyword evidence="5" id="KW-1185">Reference proteome</keyword>
<sequence length="239" mass="25623">MTTIDTAAGAPRVAMISGASRGIGAAIAQELLSHGWAVSLGCRRPEEVVLDASLPVIACRYDALDPSTDEAWIDQTLARFGRLDAVVHNAGVMNPLSVLEASDEDFDATFDVNVKAPMRLTRKLWPHLVAGGEGRIVTLASLSAKRVKAERSSLYSMSKFAVLALAHGLRKCGEPHRIRSTAICPGFVATDMGTALTEVAPEQMTQPEDLARIVRTVLELPSSASISEIPVNWTVEDAY</sequence>
<dbReference type="SUPFAM" id="SSF51735">
    <property type="entry name" value="NAD(P)-binding Rossmann-fold domains"/>
    <property type="match status" value="1"/>
</dbReference>
<dbReference type="EMBL" id="CP015243">
    <property type="protein sequence ID" value="ANF59425.1"/>
    <property type="molecule type" value="Genomic_DNA"/>
</dbReference>
<accession>A0A172YKB0</accession>
<dbReference type="PRINTS" id="PR00081">
    <property type="entry name" value="GDHRDH"/>
</dbReference>
<evidence type="ECO:0000256" key="3">
    <source>
        <dbReference type="RuleBase" id="RU000363"/>
    </source>
</evidence>
<evidence type="ECO:0000256" key="2">
    <source>
        <dbReference type="ARBA" id="ARBA00023002"/>
    </source>
</evidence>
<name>A0A172YKB0_9GAMM</name>
<gene>
    <name evidence="4" type="ORF">A5892_01520</name>
</gene>
<evidence type="ECO:0000313" key="5">
    <source>
        <dbReference type="Proteomes" id="UP000077875"/>
    </source>
</evidence>
<dbReference type="Gene3D" id="3.40.50.720">
    <property type="entry name" value="NAD(P)-binding Rossmann-like Domain"/>
    <property type="match status" value="1"/>
</dbReference>
<protein>
    <submittedName>
        <fullName evidence="4">Short-chain dehydrogenase</fullName>
    </submittedName>
</protein>
<dbReference type="KEGG" id="haa:A5892_01520"/>
<dbReference type="InterPro" id="IPR036291">
    <property type="entry name" value="NAD(P)-bd_dom_sf"/>
</dbReference>
<dbReference type="Pfam" id="PF00106">
    <property type="entry name" value="adh_short"/>
    <property type="match status" value="1"/>
</dbReference>
<dbReference type="GO" id="GO:0016616">
    <property type="term" value="F:oxidoreductase activity, acting on the CH-OH group of donors, NAD or NADP as acceptor"/>
    <property type="evidence" value="ECO:0007669"/>
    <property type="project" value="TreeGrafter"/>
</dbReference>
<dbReference type="STRING" id="376489.A5892_01520"/>
<dbReference type="PRINTS" id="PR00080">
    <property type="entry name" value="SDRFAMILY"/>
</dbReference>
<organism evidence="4 5">
    <name type="scientific">Halotalea alkalilenta</name>
    <dbReference type="NCBI Taxonomy" id="376489"/>
    <lineage>
        <taxon>Bacteria</taxon>
        <taxon>Pseudomonadati</taxon>
        <taxon>Pseudomonadota</taxon>
        <taxon>Gammaproteobacteria</taxon>
        <taxon>Oceanospirillales</taxon>
        <taxon>Halomonadaceae</taxon>
        <taxon>Halotalea</taxon>
    </lineage>
</organism>